<dbReference type="AlphaFoldDB" id="A0A3R8U5H2"/>
<sequence>MLGDFEPLDDNTLFIWTDQLQQFKDGGGPLDKQKADEIAKAVIRDFCLRHWHDLPQSRYTSGWIVDVLGEILEHKDAVSAFCLKPRPKGRAKGTGRASTPVAAWVQVALKRGYGANEAYQAAADLFGLSERQVERFVEAHEFYPGADLESYLLGMKNPKPLPDQR</sequence>
<accession>A0A3R8U5H2</accession>
<organism evidence="1 2">
    <name type="scientific">Aquabacterium soli</name>
    <dbReference type="NCBI Taxonomy" id="2493092"/>
    <lineage>
        <taxon>Bacteria</taxon>
        <taxon>Pseudomonadati</taxon>
        <taxon>Pseudomonadota</taxon>
        <taxon>Betaproteobacteria</taxon>
        <taxon>Burkholderiales</taxon>
        <taxon>Aquabacterium</taxon>
    </lineage>
</organism>
<dbReference type="Proteomes" id="UP000269265">
    <property type="component" value="Unassembled WGS sequence"/>
</dbReference>
<reference evidence="1 2" key="1">
    <citation type="submission" date="2018-12" db="EMBL/GenBank/DDBJ databases">
        <title>The whole draft genome of Aquabacterium sp. SJQ9.</title>
        <authorList>
            <person name="Sun L."/>
            <person name="Gao X."/>
            <person name="Chen W."/>
            <person name="Huang K."/>
        </authorList>
    </citation>
    <scope>NUCLEOTIDE SEQUENCE [LARGE SCALE GENOMIC DNA]</scope>
    <source>
        <strain evidence="1 2">SJQ9</strain>
    </source>
</reference>
<evidence type="ECO:0000313" key="2">
    <source>
        <dbReference type="Proteomes" id="UP000269265"/>
    </source>
</evidence>
<evidence type="ECO:0000313" key="1">
    <source>
        <dbReference type="EMBL" id="RRS05055.1"/>
    </source>
</evidence>
<comment type="caution">
    <text evidence="1">The sequence shown here is derived from an EMBL/GenBank/DDBJ whole genome shotgun (WGS) entry which is preliminary data.</text>
</comment>
<protein>
    <submittedName>
        <fullName evidence="1">Uncharacterized protein</fullName>
    </submittedName>
</protein>
<dbReference type="EMBL" id="RSED01000004">
    <property type="protein sequence ID" value="RRS05055.1"/>
    <property type="molecule type" value="Genomic_DNA"/>
</dbReference>
<gene>
    <name evidence="1" type="ORF">EIP75_05610</name>
</gene>
<keyword evidence="2" id="KW-1185">Reference proteome</keyword>
<name>A0A3R8U5H2_9BURK</name>
<dbReference type="RefSeq" id="WP_125242272.1">
    <property type="nucleotide sequence ID" value="NZ_RSED01000004.1"/>
</dbReference>
<proteinExistence type="predicted"/>